<evidence type="ECO:0000313" key="3">
    <source>
        <dbReference type="Proteomes" id="UP000483035"/>
    </source>
</evidence>
<protein>
    <submittedName>
        <fullName evidence="2">Helix-turn-helix domain-containing protein</fullName>
    </submittedName>
</protein>
<feature type="domain" description="Transposase IS30-like HTH" evidence="1">
    <location>
        <begin position="3"/>
        <end position="40"/>
    </location>
</feature>
<organism evidence="2 3">
    <name type="scientific">Rhizobium lusitanum</name>
    <dbReference type="NCBI Taxonomy" id="293958"/>
    <lineage>
        <taxon>Bacteria</taxon>
        <taxon>Pseudomonadati</taxon>
        <taxon>Pseudomonadota</taxon>
        <taxon>Alphaproteobacteria</taxon>
        <taxon>Hyphomicrobiales</taxon>
        <taxon>Rhizobiaceae</taxon>
        <taxon>Rhizobium/Agrobacterium group</taxon>
        <taxon>Rhizobium</taxon>
    </lineage>
</organism>
<dbReference type="InterPro" id="IPR025246">
    <property type="entry name" value="IS30-like_HTH"/>
</dbReference>
<evidence type="ECO:0000313" key="2">
    <source>
        <dbReference type="EMBL" id="NEI74898.1"/>
    </source>
</evidence>
<accession>A0A6L9UK00</accession>
<dbReference type="Proteomes" id="UP000483035">
    <property type="component" value="Unassembled WGS sequence"/>
</dbReference>
<reference evidence="2 3" key="1">
    <citation type="submission" date="2019-12" db="EMBL/GenBank/DDBJ databases">
        <title>Rhizobium genotypes associated with high levels of biological nitrogen fixation by grain legumes in a temperate-maritime cropping system.</title>
        <authorList>
            <person name="Maluk M."/>
            <person name="Francesc Ferrando Molina F."/>
            <person name="Lopez Del Egido L."/>
            <person name="Lafos M."/>
            <person name="Langarica-Fuentes A."/>
            <person name="Gebre Yohannes G."/>
            <person name="Young M.W."/>
            <person name="Martin P."/>
            <person name="Gantlett R."/>
            <person name="Kenicer G."/>
            <person name="Hawes C."/>
            <person name="Begg G.S."/>
            <person name="Quilliam R.S."/>
            <person name="Squire G.R."/>
            <person name="Poole P.S."/>
            <person name="Young P.W."/>
            <person name="Iannetta P.M."/>
            <person name="James E.K."/>
        </authorList>
    </citation>
    <scope>NUCLEOTIDE SEQUENCE [LARGE SCALE GENOMIC DNA]</scope>
    <source>
        <strain evidence="2 3">JHI1118</strain>
    </source>
</reference>
<dbReference type="Pfam" id="PF13936">
    <property type="entry name" value="HTH_38"/>
    <property type="match status" value="1"/>
</dbReference>
<gene>
    <name evidence="2" type="ORF">GR212_35790</name>
</gene>
<sequence length="69" mass="7944">MMFREREEIALQCAWGICIRVIARKLGRTPSTISREIRRNSAPRNSRWMGQSAAVCRSARSRIPSGVRR</sequence>
<dbReference type="AlphaFoldDB" id="A0A6L9UK00"/>
<proteinExistence type="predicted"/>
<name>A0A6L9UK00_9HYPH</name>
<comment type="caution">
    <text evidence="2">The sequence shown here is derived from an EMBL/GenBank/DDBJ whole genome shotgun (WGS) entry which is preliminary data.</text>
</comment>
<evidence type="ECO:0000259" key="1">
    <source>
        <dbReference type="Pfam" id="PF13936"/>
    </source>
</evidence>
<dbReference type="EMBL" id="WUEY01000044">
    <property type="protein sequence ID" value="NEI74898.1"/>
    <property type="molecule type" value="Genomic_DNA"/>
</dbReference>